<gene>
    <name evidence="1" type="ORF">QFC22_005644</name>
</gene>
<organism evidence="1 2">
    <name type="scientific">Naganishia vaughanmartiniae</name>
    <dbReference type="NCBI Taxonomy" id="1424756"/>
    <lineage>
        <taxon>Eukaryota</taxon>
        <taxon>Fungi</taxon>
        <taxon>Dikarya</taxon>
        <taxon>Basidiomycota</taxon>
        <taxon>Agaricomycotina</taxon>
        <taxon>Tremellomycetes</taxon>
        <taxon>Filobasidiales</taxon>
        <taxon>Filobasidiaceae</taxon>
        <taxon>Naganishia</taxon>
    </lineage>
</organism>
<evidence type="ECO:0000313" key="2">
    <source>
        <dbReference type="Proteomes" id="UP001243375"/>
    </source>
</evidence>
<accession>A0ACC2WTL4</accession>
<dbReference type="EMBL" id="JASBWU010000018">
    <property type="protein sequence ID" value="KAJ9114768.1"/>
    <property type="molecule type" value="Genomic_DNA"/>
</dbReference>
<name>A0ACC2WTL4_9TREE</name>
<keyword evidence="2" id="KW-1185">Reference proteome</keyword>
<sequence>MAESSSSGALDGSFSIIGAHPVQEPEAYESDVFHTTMLAAIQEYWARTRDASSVPSKWRGNITGSAYALYLKKGCLLAKEEWRKYCIRKGLTDTTWGIWHQGNFNFEEITAAIREASPGSSKTAKGKTTKVNLENLESALQSSMRCTKDNIFPALPPRRGPPLENFITVAKEMEKKFDEIFANHILARMLMLGFAIVEYRFRIGDGFGRYGE</sequence>
<reference evidence="1" key="1">
    <citation type="submission" date="2023-04" db="EMBL/GenBank/DDBJ databases">
        <title>Draft Genome sequencing of Naganishia species isolated from polar environments using Oxford Nanopore Technology.</title>
        <authorList>
            <person name="Leo P."/>
            <person name="Venkateswaran K."/>
        </authorList>
    </citation>
    <scope>NUCLEOTIDE SEQUENCE</scope>
    <source>
        <strain evidence="1">MNA-CCFEE 5425</strain>
    </source>
</reference>
<proteinExistence type="predicted"/>
<evidence type="ECO:0000313" key="1">
    <source>
        <dbReference type="EMBL" id="KAJ9114768.1"/>
    </source>
</evidence>
<protein>
    <submittedName>
        <fullName evidence="1">Uncharacterized protein</fullName>
    </submittedName>
</protein>
<comment type="caution">
    <text evidence="1">The sequence shown here is derived from an EMBL/GenBank/DDBJ whole genome shotgun (WGS) entry which is preliminary data.</text>
</comment>
<dbReference type="Proteomes" id="UP001243375">
    <property type="component" value="Unassembled WGS sequence"/>
</dbReference>